<proteinExistence type="inferred from homology"/>
<dbReference type="Proteomes" id="UP000306229">
    <property type="component" value="Chromosome"/>
</dbReference>
<dbReference type="PANTHER" id="PTHR43477">
    <property type="entry name" value="DIHYDROANTICAPSIN 7-DEHYDROGENASE"/>
    <property type="match status" value="1"/>
</dbReference>
<dbReference type="OrthoDB" id="9803333at2"/>
<evidence type="ECO:0000313" key="3">
    <source>
        <dbReference type="EMBL" id="QCX37752.1"/>
    </source>
</evidence>
<dbReference type="GO" id="GO:0016491">
    <property type="term" value="F:oxidoreductase activity"/>
    <property type="evidence" value="ECO:0007669"/>
    <property type="project" value="UniProtKB-KW"/>
</dbReference>
<dbReference type="EMBL" id="CP040749">
    <property type="protein sequence ID" value="QCX37752.1"/>
    <property type="molecule type" value="Genomic_DNA"/>
</dbReference>
<keyword evidence="4" id="KW-1185">Reference proteome</keyword>
<protein>
    <submittedName>
        <fullName evidence="3">SDR family oxidoreductase</fullName>
    </submittedName>
</protein>
<reference evidence="3 4" key="1">
    <citation type="submission" date="2019-05" db="EMBL/GenBank/DDBJ databases">
        <title>Algicella ahnfeltiae gen. nov., sp. nov., a novel marine bacterium of the family Flavobacteriaceae isolated from a red alga.</title>
        <authorList>
            <person name="Nedashkovskaya O.I."/>
            <person name="Kukhlevskiy A.D."/>
            <person name="Kim S.-G."/>
            <person name="Zhukova N.V."/>
            <person name="Mikhailov V.V."/>
        </authorList>
    </citation>
    <scope>NUCLEOTIDE SEQUENCE [LARGE SCALE GENOMIC DNA]</scope>
    <source>
        <strain evidence="3 4">10Alg115</strain>
    </source>
</reference>
<evidence type="ECO:0000256" key="1">
    <source>
        <dbReference type="ARBA" id="ARBA00006484"/>
    </source>
</evidence>
<dbReference type="PRINTS" id="PR00081">
    <property type="entry name" value="GDHRDH"/>
</dbReference>
<dbReference type="RefSeq" id="WP_138948679.1">
    <property type="nucleotide sequence ID" value="NZ_CP040749.1"/>
</dbReference>
<name>A0A5B7TT25_9FLAO</name>
<evidence type="ECO:0000256" key="2">
    <source>
        <dbReference type="ARBA" id="ARBA00023002"/>
    </source>
</evidence>
<dbReference type="SUPFAM" id="SSF51735">
    <property type="entry name" value="NAD(P)-binding Rossmann-fold domains"/>
    <property type="match status" value="1"/>
</dbReference>
<dbReference type="InterPro" id="IPR036291">
    <property type="entry name" value="NAD(P)-bd_dom_sf"/>
</dbReference>
<accession>A0A5B7TT25</accession>
<dbReference type="AlphaFoldDB" id="A0A5B7TT25"/>
<dbReference type="Pfam" id="PF13561">
    <property type="entry name" value="adh_short_C2"/>
    <property type="match status" value="1"/>
</dbReference>
<keyword evidence="2" id="KW-0560">Oxidoreductase</keyword>
<dbReference type="KEGG" id="fbe:FF125_04625"/>
<evidence type="ECO:0000313" key="4">
    <source>
        <dbReference type="Proteomes" id="UP000306229"/>
    </source>
</evidence>
<organism evidence="3 4">
    <name type="scientific">Aureibaculum algae</name>
    <dbReference type="NCBI Taxonomy" id="2584122"/>
    <lineage>
        <taxon>Bacteria</taxon>
        <taxon>Pseudomonadati</taxon>
        <taxon>Bacteroidota</taxon>
        <taxon>Flavobacteriia</taxon>
        <taxon>Flavobacteriales</taxon>
        <taxon>Flavobacteriaceae</taxon>
        <taxon>Aureibaculum</taxon>
    </lineage>
</organism>
<sequence length="264" mass="29139">MVKEFQHNEWALILGGSSGLGLATAKKLAKHGLNIVIVHRNRRSEMPQIEKEFSIIQQQGVALLDFNEDAFKLASRTEIIDKIITKLGDIGKVKVMVHSVAKGNLKPMVAYDKPTLKNDDFHLTLDAMAFSLFDWTKALFDVDLFAEDSRIISFTSEGNSKPWPNYAAVSAAKTALEAITRNIALEFAPFGIKANCIQAGVTDTASLRAIPGSEKIKEHTLLRSPFKRLTTPEDVANVVYLLCKDEAKWINGCIIPVDGGERLS</sequence>
<dbReference type="InterPro" id="IPR051122">
    <property type="entry name" value="SDR_DHRS6-like"/>
</dbReference>
<comment type="similarity">
    <text evidence="1">Belongs to the short-chain dehydrogenases/reductases (SDR) family.</text>
</comment>
<dbReference type="PANTHER" id="PTHR43477:SF1">
    <property type="entry name" value="DIHYDROANTICAPSIN 7-DEHYDROGENASE"/>
    <property type="match status" value="1"/>
</dbReference>
<dbReference type="Gene3D" id="3.40.50.720">
    <property type="entry name" value="NAD(P)-binding Rossmann-like Domain"/>
    <property type="match status" value="2"/>
</dbReference>
<dbReference type="InterPro" id="IPR002347">
    <property type="entry name" value="SDR_fam"/>
</dbReference>
<gene>
    <name evidence="3" type="ORF">FF125_04625</name>
</gene>